<evidence type="ECO:0000313" key="3">
    <source>
        <dbReference type="Proteomes" id="UP000824120"/>
    </source>
</evidence>
<sequence>MTVFGFLVLRFVCYWFSLKYHLGGLSSVCRNICSRRHCCCYRHDNHDKLDLSNDLFPFNNRVTKVRRYSLVYVAQDFLKLGTPVLEPPIIQCASRLSKTWRTCVGTSNNPICLQ</sequence>
<keyword evidence="3" id="KW-1185">Reference proteome</keyword>
<feature type="chain" id="PRO_5039900390" description="Secreted protein" evidence="1">
    <location>
        <begin position="18"/>
        <end position="114"/>
    </location>
</feature>
<feature type="signal peptide" evidence="1">
    <location>
        <begin position="1"/>
        <end position="17"/>
    </location>
</feature>
<evidence type="ECO:0000313" key="2">
    <source>
        <dbReference type="EMBL" id="KAG5604080.1"/>
    </source>
</evidence>
<proteinExistence type="predicted"/>
<reference evidence="2 3" key="1">
    <citation type="submission" date="2020-09" db="EMBL/GenBank/DDBJ databases">
        <title>De no assembly of potato wild relative species, Solanum commersonii.</title>
        <authorList>
            <person name="Cho K."/>
        </authorList>
    </citation>
    <scope>NUCLEOTIDE SEQUENCE [LARGE SCALE GENOMIC DNA]</scope>
    <source>
        <strain evidence="2">LZ3.2</strain>
        <tissue evidence="2">Leaf</tissue>
    </source>
</reference>
<evidence type="ECO:0000256" key="1">
    <source>
        <dbReference type="SAM" id="SignalP"/>
    </source>
</evidence>
<keyword evidence="1" id="KW-0732">Signal</keyword>
<evidence type="ECO:0008006" key="4">
    <source>
        <dbReference type="Google" id="ProtNLM"/>
    </source>
</evidence>
<dbReference type="Proteomes" id="UP000824120">
    <property type="component" value="Chromosome 5"/>
</dbReference>
<dbReference type="AlphaFoldDB" id="A0A9J5YW95"/>
<dbReference type="EMBL" id="JACXVP010000005">
    <property type="protein sequence ID" value="KAG5604080.1"/>
    <property type="molecule type" value="Genomic_DNA"/>
</dbReference>
<name>A0A9J5YW95_SOLCO</name>
<accession>A0A9J5YW95</accession>
<gene>
    <name evidence="2" type="ORF">H5410_025572</name>
</gene>
<comment type="caution">
    <text evidence="2">The sequence shown here is derived from an EMBL/GenBank/DDBJ whole genome shotgun (WGS) entry which is preliminary data.</text>
</comment>
<organism evidence="2 3">
    <name type="scientific">Solanum commersonii</name>
    <name type="common">Commerson's wild potato</name>
    <name type="synonym">Commerson's nightshade</name>
    <dbReference type="NCBI Taxonomy" id="4109"/>
    <lineage>
        <taxon>Eukaryota</taxon>
        <taxon>Viridiplantae</taxon>
        <taxon>Streptophyta</taxon>
        <taxon>Embryophyta</taxon>
        <taxon>Tracheophyta</taxon>
        <taxon>Spermatophyta</taxon>
        <taxon>Magnoliopsida</taxon>
        <taxon>eudicotyledons</taxon>
        <taxon>Gunneridae</taxon>
        <taxon>Pentapetalae</taxon>
        <taxon>asterids</taxon>
        <taxon>lamiids</taxon>
        <taxon>Solanales</taxon>
        <taxon>Solanaceae</taxon>
        <taxon>Solanoideae</taxon>
        <taxon>Solaneae</taxon>
        <taxon>Solanum</taxon>
    </lineage>
</organism>
<protein>
    <recommendedName>
        <fullName evidence="4">Secreted protein</fullName>
    </recommendedName>
</protein>